<protein>
    <recommendedName>
        <fullName evidence="5">Apolipoprotein N-acyltransferase</fullName>
    </recommendedName>
</protein>
<sequence length="164" mass="17268">MPDPFDDDPAHDGDPLHDGDPGREAVPGGDAPAGGDPRDEPAPFGALVLLTTGSAVAIMAAVSLLSWPENLKLLLLGPITLVAWEVITYEVWWRRWWGAVPGALAGLAMYVEGRQALADVIGDAWARPVAYVTAWALFAVIFAVASRWPRTSFGVSPGPGSSPA</sequence>
<feature type="transmembrane region" description="Helical" evidence="2">
    <location>
        <begin position="44"/>
        <end position="66"/>
    </location>
</feature>
<accession>A0ABW8A1L8</accession>
<evidence type="ECO:0000313" key="3">
    <source>
        <dbReference type="EMBL" id="MFI7440689.1"/>
    </source>
</evidence>
<feature type="region of interest" description="Disordered" evidence="1">
    <location>
        <begin position="1"/>
        <end position="37"/>
    </location>
</feature>
<keyword evidence="2" id="KW-0812">Transmembrane</keyword>
<keyword evidence="4" id="KW-1185">Reference proteome</keyword>
<keyword evidence="2" id="KW-0472">Membrane</keyword>
<feature type="transmembrane region" description="Helical" evidence="2">
    <location>
        <begin position="73"/>
        <end position="92"/>
    </location>
</feature>
<name>A0ABW8A1L8_9ACTN</name>
<organism evidence="3 4">
    <name type="scientific">Nonomuraea indica</name>
    <dbReference type="NCBI Taxonomy" id="1581193"/>
    <lineage>
        <taxon>Bacteria</taxon>
        <taxon>Bacillati</taxon>
        <taxon>Actinomycetota</taxon>
        <taxon>Actinomycetes</taxon>
        <taxon>Streptosporangiales</taxon>
        <taxon>Streptosporangiaceae</taxon>
        <taxon>Nonomuraea</taxon>
    </lineage>
</organism>
<reference evidence="3 4" key="1">
    <citation type="submission" date="2024-10" db="EMBL/GenBank/DDBJ databases">
        <title>The Natural Products Discovery Center: Release of the First 8490 Sequenced Strains for Exploring Actinobacteria Biosynthetic Diversity.</title>
        <authorList>
            <person name="Kalkreuter E."/>
            <person name="Kautsar S.A."/>
            <person name="Yang D."/>
            <person name="Bader C.D."/>
            <person name="Teijaro C.N."/>
            <person name="Fluegel L."/>
            <person name="Davis C.M."/>
            <person name="Simpson J.R."/>
            <person name="Lauterbach L."/>
            <person name="Steele A.D."/>
            <person name="Gui C."/>
            <person name="Meng S."/>
            <person name="Li G."/>
            <person name="Viehrig K."/>
            <person name="Ye F."/>
            <person name="Su P."/>
            <person name="Kiefer A.F."/>
            <person name="Nichols A."/>
            <person name="Cepeda A.J."/>
            <person name="Yan W."/>
            <person name="Fan B."/>
            <person name="Jiang Y."/>
            <person name="Adhikari A."/>
            <person name="Zheng C.-J."/>
            <person name="Schuster L."/>
            <person name="Cowan T.M."/>
            <person name="Smanski M.J."/>
            <person name="Chevrette M.G."/>
            <person name="De Carvalho L.P.S."/>
            <person name="Shen B."/>
        </authorList>
    </citation>
    <scope>NUCLEOTIDE SEQUENCE [LARGE SCALE GENOMIC DNA]</scope>
    <source>
        <strain evidence="3 4">NPDC049503</strain>
    </source>
</reference>
<evidence type="ECO:0000313" key="4">
    <source>
        <dbReference type="Proteomes" id="UP001612928"/>
    </source>
</evidence>
<proteinExistence type="predicted"/>
<gene>
    <name evidence="3" type="ORF">ACIBP5_12105</name>
</gene>
<dbReference type="EMBL" id="JBITMB010000003">
    <property type="protein sequence ID" value="MFI7440689.1"/>
    <property type="molecule type" value="Genomic_DNA"/>
</dbReference>
<feature type="transmembrane region" description="Helical" evidence="2">
    <location>
        <begin position="129"/>
        <end position="148"/>
    </location>
</feature>
<evidence type="ECO:0000256" key="1">
    <source>
        <dbReference type="SAM" id="MobiDB-lite"/>
    </source>
</evidence>
<evidence type="ECO:0008006" key="5">
    <source>
        <dbReference type="Google" id="ProtNLM"/>
    </source>
</evidence>
<feature type="compositionally biased region" description="Basic and acidic residues" evidence="1">
    <location>
        <begin position="8"/>
        <end position="23"/>
    </location>
</feature>
<evidence type="ECO:0000256" key="2">
    <source>
        <dbReference type="SAM" id="Phobius"/>
    </source>
</evidence>
<keyword evidence="2" id="KW-1133">Transmembrane helix</keyword>
<dbReference type="RefSeq" id="WP_397020473.1">
    <property type="nucleotide sequence ID" value="NZ_JBITMB010000003.1"/>
</dbReference>
<dbReference type="Proteomes" id="UP001612928">
    <property type="component" value="Unassembled WGS sequence"/>
</dbReference>
<comment type="caution">
    <text evidence="3">The sequence shown here is derived from an EMBL/GenBank/DDBJ whole genome shotgun (WGS) entry which is preliminary data.</text>
</comment>
<feature type="compositionally biased region" description="Low complexity" evidence="1">
    <location>
        <begin position="25"/>
        <end position="35"/>
    </location>
</feature>